<feature type="chain" id="PRO_5021366606" evidence="1">
    <location>
        <begin position="26"/>
        <end position="81"/>
    </location>
</feature>
<dbReference type="Proteomes" id="UP000410984">
    <property type="component" value="Unassembled WGS sequence"/>
</dbReference>
<organism evidence="2 3">
    <name type="scientific">Methylobacterium symbioticum</name>
    <dbReference type="NCBI Taxonomy" id="2584084"/>
    <lineage>
        <taxon>Bacteria</taxon>
        <taxon>Pseudomonadati</taxon>
        <taxon>Pseudomonadota</taxon>
        <taxon>Alphaproteobacteria</taxon>
        <taxon>Hyphomicrobiales</taxon>
        <taxon>Methylobacteriaceae</taxon>
        <taxon>Methylobacterium</taxon>
    </lineage>
</organism>
<evidence type="ECO:0000256" key="1">
    <source>
        <dbReference type="SAM" id="SignalP"/>
    </source>
</evidence>
<keyword evidence="3" id="KW-1185">Reference proteome</keyword>
<dbReference type="AlphaFoldDB" id="A0A509E8E3"/>
<keyword evidence="1" id="KW-0732">Signal</keyword>
<protein>
    <submittedName>
        <fullName evidence="2">Uncharacterized protein</fullName>
    </submittedName>
</protein>
<dbReference type="EMBL" id="CABFPH010000003">
    <property type="protein sequence ID" value="VUD69875.1"/>
    <property type="molecule type" value="Genomic_DNA"/>
</dbReference>
<evidence type="ECO:0000313" key="3">
    <source>
        <dbReference type="Proteomes" id="UP000410984"/>
    </source>
</evidence>
<accession>A0A509E8E3</accession>
<name>A0A509E8E3_9HYPH</name>
<evidence type="ECO:0000313" key="2">
    <source>
        <dbReference type="EMBL" id="VUD69875.1"/>
    </source>
</evidence>
<reference evidence="2 3" key="1">
    <citation type="submission" date="2019-06" db="EMBL/GenBank/DDBJ databases">
        <authorList>
            <person name="Rodrigo-Torres L."/>
            <person name="Arahal R. D."/>
            <person name="Lucena T."/>
        </authorList>
    </citation>
    <scope>NUCLEOTIDE SEQUENCE [LARGE SCALE GENOMIC DNA]</scope>
    <source>
        <strain evidence="2 3">SB0023/3</strain>
    </source>
</reference>
<sequence length="81" mass="8806">MLVNRVRSLCLSALLAGLLSSTALAESRYSSIWNLGDSLSDTGRTYRATDTWLLRAIKKTRLMGPSMSKVGSRTELSGLSI</sequence>
<proteinExistence type="predicted"/>
<gene>
    <name evidence="2" type="ORF">MET9862_00435</name>
</gene>
<feature type="signal peptide" evidence="1">
    <location>
        <begin position="1"/>
        <end position="25"/>
    </location>
</feature>